<proteinExistence type="predicted"/>
<dbReference type="EMBL" id="CACVAS010000065">
    <property type="protein sequence ID" value="CAA6813867.1"/>
    <property type="molecule type" value="Genomic_DNA"/>
</dbReference>
<sequence>MQNEIVVKSFIYQEGTFYILIVPSIQKEPIAKAKSQLEVRRKAINILRNNYK</sequence>
<dbReference type="AlphaFoldDB" id="A0A6S6TG43"/>
<accession>A0A6S6TG43</accession>
<organism evidence="1">
    <name type="scientific">uncultured Sulfurovum sp</name>
    <dbReference type="NCBI Taxonomy" id="269237"/>
    <lineage>
        <taxon>Bacteria</taxon>
        <taxon>Pseudomonadati</taxon>
        <taxon>Campylobacterota</taxon>
        <taxon>Epsilonproteobacteria</taxon>
        <taxon>Campylobacterales</taxon>
        <taxon>Sulfurovaceae</taxon>
        <taxon>Sulfurovum</taxon>
        <taxon>environmental samples</taxon>
    </lineage>
</organism>
<reference evidence="1" key="1">
    <citation type="submission" date="2020-01" db="EMBL/GenBank/DDBJ databases">
        <authorList>
            <person name="Meier V. D."/>
            <person name="Meier V D."/>
        </authorList>
    </citation>
    <scope>NUCLEOTIDE SEQUENCE</scope>
    <source>
        <strain evidence="1">HLG_WM_MAG_01</strain>
    </source>
</reference>
<name>A0A6S6TG43_9BACT</name>
<feature type="non-terminal residue" evidence="1">
    <location>
        <position position="52"/>
    </location>
</feature>
<gene>
    <name evidence="1" type="ORF">HELGO_WM91152</name>
</gene>
<evidence type="ECO:0000313" key="1">
    <source>
        <dbReference type="EMBL" id="CAA6813867.1"/>
    </source>
</evidence>
<protein>
    <submittedName>
        <fullName evidence="1">Uncharacterized protein</fullName>
    </submittedName>
</protein>